<proteinExistence type="inferred from homology"/>
<evidence type="ECO:0000259" key="7">
    <source>
        <dbReference type="PROSITE" id="PS51900"/>
    </source>
</evidence>
<evidence type="ECO:0000256" key="4">
    <source>
        <dbReference type="ARBA" id="ARBA00023172"/>
    </source>
</evidence>
<dbReference type="Pfam" id="PF00589">
    <property type="entry name" value="Phage_integrase"/>
    <property type="match status" value="1"/>
</dbReference>
<dbReference type="Gene3D" id="1.10.443.10">
    <property type="entry name" value="Intergrase catalytic core"/>
    <property type="match status" value="1"/>
</dbReference>
<organism evidence="8 9">
    <name type="scientific">Paenibacillus larvae subsp. pulvifaciens</name>
    <dbReference type="NCBI Taxonomy" id="1477"/>
    <lineage>
        <taxon>Bacteria</taxon>
        <taxon>Bacillati</taxon>
        <taxon>Bacillota</taxon>
        <taxon>Bacilli</taxon>
        <taxon>Bacillales</taxon>
        <taxon>Paenibacillaceae</taxon>
        <taxon>Paenibacillus</taxon>
    </lineage>
</organism>
<dbReference type="PROSITE" id="PS51900">
    <property type="entry name" value="CB"/>
    <property type="match status" value="1"/>
</dbReference>
<dbReference type="InterPro" id="IPR004107">
    <property type="entry name" value="Integrase_SAM-like_N"/>
</dbReference>
<dbReference type="GO" id="GO:0006310">
    <property type="term" value="P:DNA recombination"/>
    <property type="evidence" value="ECO:0007669"/>
    <property type="project" value="UniProtKB-KW"/>
</dbReference>
<dbReference type="SUPFAM" id="SSF56349">
    <property type="entry name" value="DNA breaking-rejoining enzymes"/>
    <property type="match status" value="1"/>
</dbReference>
<keyword evidence="3 5" id="KW-0238">DNA-binding</keyword>
<dbReference type="Pfam" id="PF14659">
    <property type="entry name" value="Phage_int_SAM_3"/>
    <property type="match status" value="1"/>
</dbReference>
<sequence>MKGHFYKPNCKCPGKKTRKCSCGATWSYIIDVGINPKSGKRKQKKKGGFKTKQEAQEAAALLVTELAQGTYVEEKNSTFEEYAKEWLLEYQSTGTVKISTIRLRQYCMKLLISYLAKLKLSNITTKQYQHVLLDLYNKGYSKNTIAGVHQTGKMIFQRATKLKIVKNNPTSHAVIPKKQTTVEELEAERDLPKYMEKEDLALFLRTAKEKGLDRDYAIFLTLAYTGMRIGELCALKWPDINFSEQTISITKTYYNPNNNIKNYTLLTPKTKSSKRVIIVDKIVLDELEQLQSEQKRIKMLFRKTYHDKNFAFAQQDEENPGFPTYQKSIALRMTRLLKLAGLNTKLTPHSLRHTHTSLLAEAGVSLEQIMQRLGHRSDETTKNIYLHVTKPKKKEASQKFAELMSSF</sequence>
<dbReference type="RefSeq" id="WP_083038028.1">
    <property type="nucleotide sequence ID" value="NZ_CP020557.1"/>
</dbReference>
<dbReference type="CDD" id="cd01189">
    <property type="entry name" value="INT_ICEBs1_C_like"/>
    <property type="match status" value="1"/>
</dbReference>
<accession>A0A1V0UN88</accession>
<dbReference type="GO" id="GO:0003677">
    <property type="term" value="F:DNA binding"/>
    <property type="evidence" value="ECO:0007669"/>
    <property type="project" value="UniProtKB-UniRule"/>
</dbReference>
<dbReference type="GO" id="GO:0015074">
    <property type="term" value="P:DNA integration"/>
    <property type="evidence" value="ECO:0007669"/>
    <property type="project" value="UniProtKB-KW"/>
</dbReference>
<dbReference type="Proteomes" id="UP000192727">
    <property type="component" value="Chromosome"/>
</dbReference>
<evidence type="ECO:0000256" key="1">
    <source>
        <dbReference type="ARBA" id="ARBA00008857"/>
    </source>
</evidence>
<evidence type="ECO:0000313" key="8">
    <source>
        <dbReference type="EMBL" id="ARF66566.1"/>
    </source>
</evidence>
<dbReference type="InterPro" id="IPR010998">
    <property type="entry name" value="Integrase_recombinase_N"/>
</dbReference>
<evidence type="ECO:0000256" key="5">
    <source>
        <dbReference type="PROSITE-ProRule" id="PRU01248"/>
    </source>
</evidence>
<dbReference type="InterPro" id="IPR013762">
    <property type="entry name" value="Integrase-like_cat_sf"/>
</dbReference>
<evidence type="ECO:0000256" key="2">
    <source>
        <dbReference type="ARBA" id="ARBA00022908"/>
    </source>
</evidence>
<comment type="similarity">
    <text evidence="1">Belongs to the 'phage' integrase family.</text>
</comment>
<dbReference type="PANTHER" id="PTHR30349:SF64">
    <property type="entry name" value="PROPHAGE INTEGRASE INTD-RELATED"/>
    <property type="match status" value="1"/>
</dbReference>
<dbReference type="InterPro" id="IPR011010">
    <property type="entry name" value="DNA_brk_join_enz"/>
</dbReference>
<protein>
    <submittedName>
        <fullName evidence="8">Site-specific integrase</fullName>
    </submittedName>
</protein>
<gene>
    <name evidence="8" type="ORF">B7C51_00270</name>
</gene>
<dbReference type="Gene3D" id="1.10.150.130">
    <property type="match status" value="1"/>
</dbReference>
<reference evidence="8 9" key="1">
    <citation type="submission" date="2017-03" db="EMBL/GenBank/DDBJ databases">
        <title>Paenibacillus larvae genome sequencing.</title>
        <authorList>
            <person name="Dingman D.W."/>
        </authorList>
    </citation>
    <scope>NUCLEOTIDE SEQUENCE [LARGE SCALE GENOMIC DNA]</scope>
    <source>
        <strain evidence="8 9">SAG 10367</strain>
    </source>
</reference>
<evidence type="ECO:0000256" key="3">
    <source>
        <dbReference type="ARBA" id="ARBA00023125"/>
    </source>
</evidence>
<dbReference type="AlphaFoldDB" id="A0A1V0UN88"/>
<feature type="domain" description="Tyr recombinase" evidence="6">
    <location>
        <begin position="190"/>
        <end position="398"/>
    </location>
</feature>
<dbReference type="PROSITE" id="PS51898">
    <property type="entry name" value="TYR_RECOMBINASE"/>
    <property type="match status" value="1"/>
</dbReference>
<dbReference type="InterPro" id="IPR028259">
    <property type="entry name" value="AP2-like_int_N"/>
</dbReference>
<keyword evidence="2" id="KW-0229">DNA integration</keyword>
<dbReference type="EMBL" id="CP020557">
    <property type="protein sequence ID" value="ARF66566.1"/>
    <property type="molecule type" value="Genomic_DNA"/>
</dbReference>
<dbReference type="InterPro" id="IPR050090">
    <property type="entry name" value="Tyrosine_recombinase_XerCD"/>
</dbReference>
<dbReference type="Pfam" id="PF14657">
    <property type="entry name" value="Arm-DNA-bind_4"/>
    <property type="match status" value="1"/>
</dbReference>
<dbReference type="PANTHER" id="PTHR30349">
    <property type="entry name" value="PHAGE INTEGRASE-RELATED"/>
    <property type="match status" value="1"/>
</dbReference>
<name>A0A1V0UN88_9BACL</name>
<dbReference type="InterPro" id="IPR044068">
    <property type="entry name" value="CB"/>
</dbReference>
<keyword evidence="4" id="KW-0233">DNA recombination</keyword>
<feature type="domain" description="Core-binding (CB)" evidence="7">
    <location>
        <begin position="77"/>
        <end position="160"/>
    </location>
</feature>
<dbReference type="InterPro" id="IPR002104">
    <property type="entry name" value="Integrase_catalytic"/>
</dbReference>
<evidence type="ECO:0000259" key="6">
    <source>
        <dbReference type="PROSITE" id="PS51898"/>
    </source>
</evidence>
<evidence type="ECO:0000313" key="9">
    <source>
        <dbReference type="Proteomes" id="UP000192727"/>
    </source>
</evidence>